<dbReference type="Gramene" id="OGLUM09G02980.1">
    <property type="protein sequence ID" value="OGLUM09G02980.1"/>
    <property type="gene ID" value="OGLUM09G02980"/>
</dbReference>
<name>A0A0E0B086_9ORYZ</name>
<evidence type="ECO:0000313" key="2">
    <source>
        <dbReference type="EnsemblPlants" id="OGLUM09G02980.1"/>
    </source>
</evidence>
<protein>
    <submittedName>
        <fullName evidence="2">Uncharacterized protein</fullName>
    </submittedName>
</protein>
<dbReference type="EnsemblPlants" id="OGLUM09G02980.1">
    <property type="protein sequence ID" value="OGLUM09G02980.1"/>
    <property type="gene ID" value="OGLUM09G02980"/>
</dbReference>
<feature type="transmembrane region" description="Helical" evidence="1">
    <location>
        <begin position="51"/>
        <end position="77"/>
    </location>
</feature>
<accession>A0A0E0B086</accession>
<keyword evidence="1" id="KW-0472">Membrane</keyword>
<evidence type="ECO:0000256" key="1">
    <source>
        <dbReference type="SAM" id="Phobius"/>
    </source>
</evidence>
<keyword evidence="3" id="KW-1185">Reference proteome</keyword>
<reference evidence="2" key="1">
    <citation type="submission" date="2015-04" db="UniProtKB">
        <authorList>
            <consortium name="EnsemblPlants"/>
        </authorList>
    </citation>
    <scope>IDENTIFICATION</scope>
</reference>
<dbReference type="HOGENOM" id="CLU_2376295_0_0_1"/>
<organism evidence="2">
    <name type="scientific">Oryza glumipatula</name>
    <dbReference type="NCBI Taxonomy" id="40148"/>
    <lineage>
        <taxon>Eukaryota</taxon>
        <taxon>Viridiplantae</taxon>
        <taxon>Streptophyta</taxon>
        <taxon>Embryophyta</taxon>
        <taxon>Tracheophyta</taxon>
        <taxon>Spermatophyta</taxon>
        <taxon>Magnoliopsida</taxon>
        <taxon>Liliopsida</taxon>
        <taxon>Poales</taxon>
        <taxon>Poaceae</taxon>
        <taxon>BOP clade</taxon>
        <taxon>Oryzoideae</taxon>
        <taxon>Oryzeae</taxon>
        <taxon>Oryzinae</taxon>
        <taxon>Oryza</taxon>
    </lineage>
</organism>
<dbReference type="Proteomes" id="UP000026961">
    <property type="component" value="Chromosome 9"/>
</dbReference>
<dbReference type="AlphaFoldDB" id="A0A0E0B086"/>
<sequence length="95" mass="10933">MGCVRGSRAIQITIAVREENVSVCDKDRHSNSKMLSEDMESIIHMYKEQKYLMMVIMLTTNKVIFSSIVPALLYFFLQLRPVVTFMISISCLNSH</sequence>
<reference evidence="2" key="2">
    <citation type="submission" date="2018-05" db="EMBL/GenBank/DDBJ databases">
        <title>OgluRS3 (Oryza glumaepatula Reference Sequence Version 3).</title>
        <authorList>
            <person name="Zhang J."/>
            <person name="Kudrna D."/>
            <person name="Lee S."/>
            <person name="Talag J."/>
            <person name="Welchert J."/>
            <person name="Wing R.A."/>
        </authorList>
    </citation>
    <scope>NUCLEOTIDE SEQUENCE [LARGE SCALE GENOMIC DNA]</scope>
</reference>
<keyword evidence="1" id="KW-1133">Transmembrane helix</keyword>
<proteinExistence type="predicted"/>
<keyword evidence="1" id="KW-0812">Transmembrane</keyword>
<evidence type="ECO:0000313" key="3">
    <source>
        <dbReference type="Proteomes" id="UP000026961"/>
    </source>
</evidence>